<proteinExistence type="predicted"/>
<name>A0ABR4BC32_9LECA</name>
<feature type="region of interest" description="Disordered" evidence="1">
    <location>
        <begin position="32"/>
        <end position="75"/>
    </location>
</feature>
<accession>A0ABR4BC32</accession>
<protein>
    <submittedName>
        <fullName evidence="2">Uncharacterized protein</fullName>
    </submittedName>
</protein>
<feature type="region of interest" description="Disordered" evidence="1">
    <location>
        <begin position="1"/>
        <end position="20"/>
    </location>
</feature>
<sequence length="75" mass="8287">MTSPVPQDRRRLSVASSDTLSQDLSRAILASSRPKFSLSTDTRPIVQQPAPPPPSPVGFPASTDRWPNCEQEDRR</sequence>
<organism evidence="2 3">
    <name type="scientific">Lepraria finkii</name>
    <dbReference type="NCBI Taxonomy" id="1340010"/>
    <lineage>
        <taxon>Eukaryota</taxon>
        <taxon>Fungi</taxon>
        <taxon>Dikarya</taxon>
        <taxon>Ascomycota</taxon>
        <taxon>Pezizomycotina</taxon>
        <taxon>Lecanoromycetes</taxon>
        <taxon>OSLEUM clade</taxon>
        <taxon>Lecanoromycetidae</taxon>
        <taxon>Lecanorales</taxon>
        <taxon>Lecanorineae</taxon>
        <taxon>Stereocaulaceae</taxon>
        <taxon>Lepraria</taxon>
    </lineage>
</organism>
<keyword evidence="3" id="KW-1185">Reference proteome</keyword>
<dbReference type="Proteomes" id="UP001590951">
    <property type="component" value="Unassembled WGS sequence"/>
</dbReference>
<dbReference type="EMBL" id="JBHFEH010000011">
    <property type="protein sequence ID" value="KAL2055419.1"/>
    <property type="molecule type" value="Genomic_DNA"/>
</dbReference>
<evidence type="ECO:0000313" key="2">
    <source>
        <dbReference type="EMBL" id="KAL2055419.1"/>
    </source>
</evidence>
<reference evidence="2 3" key="1">
    <citation type="submission" date="2024-09" db="EMBL/GenBank/DDBJ databases">
        <title>Rethinking Asexuality: The Enigmatic Case of Functional Sexual Genes in Lepraria (Stereocaulaceae).</title>
        <authorList>
            <person name="Doellman M."/>
            <person name="Sun Y."/>
            <person name="Barcenas-Pena A."/>
            <person name="Lumbsch H.T."/>
            <person name="Grewe F."/>
        </authorList>
    </citation>
    <scope>NUCLEOTIDE SEQUENCE [LARGE SCALE GENOMIC DNA]</scope>
    <source>
        <strain evidence="2 3">Grewe 0041</strain>
    </source>
</reference>
<evidence type="ECO:0000256" key="1">
    <source>
        <dbReference type="SAM" id="MobiDB-lite"/>
    </source>
</evidence>
<evidence type="ECO:0000313" key="3">
    <source>
        <dbReference type="Proteomes" id="UP001590951"/>
    </source>
</evidence>
<comment type="caution">
    <text evidence="2">The sequence shown here is derived from an EMBL/GenBank/DDBJ whole genome shotgun (WGS) entry which is preliminary data.</text>
</comment>
<gene>
    <name evidence="2" type="ORF">ABVK25_004227</name>
</gene>